<keyword evidence="5 6" id="KW-0472">Membrane</keyword>
<dbReference type="InterPro" id="IPR013057">
    <property type="entry name" value="AA_transpt_TM"/>
</dbReference>
<dbReference type="Proteomes" id="UP000799778">
    <property type="component" value="Unassembled WGS sequence"/>
</dbReference>
<feature type="transmembrane region" description="Helical" evidence="6">
    <location>
        <begin position="175"/>
        <end position="197"/>
    </location>
</feature>
<evidence type="ECO:0000313" key="8">
    <source>
        <dbReference type="EMBL" id="KAF2014104.1"/>
    </source>
</evidence>
<dbReference type="RefSeq" id="XP_033382443.1">
    <property type="nucleotide sequence ID" value="XM_033533175.1"/>
</dbReference>
<evidence type="ECO:0000256" key="5">
    <source>
        <dbReference type="ARBA" id="ARBA00023136"/>
    </source>
</evidence>
<dbReference type="PANTHER" id="PTHR22950:SF683">
    <property type="entry name" value="AMINO ACID TRANSPORTER (EUROFUNG)"/>
    <property type="match status" value="1"/>
</dbReference>
<feature type="transmembrane region" description="Helical" evidence="6">
    <location>
        <begin position="340"/>
        <end position="361"/>
    </location>
</feature>
<dbReference type="GO" id="GO:0016020">
    <property type="term" value="C:membrane"/>
    <property type="evidence" value="ECO:0007669"/>
    <property type="project" value="UniProtKB-SubCell"/>
</dbReference>
<evidence type="ECO:0000313" key="9">
    <source>
        <dbReference type="Proteomes" id="UP000799778"/>
    </source>
</evidence>
<proteinExistence type="inferred from homology"/>
<feature type="transmembrane region" description="Helical" evidence="6">
    <location>
        <begin position="142"/>
        <end position="163"/>
    </location>
</feature>
<feature type="transmembrane region" description="Helical" evidence="6">
    <location>
        <begin position="37"/>
        <end position="60"/>
    </location>
</feature>
<dbReference type="AlphaFoldDB" id="A0A6A5XP22"/>
<feature type="transmembrane region" description="Helical" evidence="6">
    <location>
        <begin position="367"/>
        <end position="392"/>
    </location>
</feature>
<accession>A0A6A5XP22</accession>
<evidence type="ECO:0000256" key="2">
    <source>
        <dbReference type="ARBA" id="ARBA00008066"/>
    </source>
</evidence>
<sequence length="459" mass="49727">MPLKDESRNIELASPRASINNDVFGEIPAEGPNYRDIGWMGTFVLMLKTQVGLGVLSIPYAFDKLGLIPGILCLLGVALIATWGQRIVGVFKRNHADVYSIVDTGEKIGGRPGRELMGFAFMLYWICVAASGMSGISTALNAITLHGACTAIFVALAAFFAFAIGSIRTLGNISWLAWIGGLSIFAALFTLTVAVGLQGRPTEAPKIGPYVSNYKLIGNPTFYEGMAAINSLVFAYSGTPAFFAIISEMRDPRQYKKAMLTCQCTMTGIYLVVGIVVYYYCGTYVSSPALGSAGPLLKRICYGLALPGLMVSTCLLIHYPSKYIFVRALRDSQHLVSNSTIHWITWLSCTFGVTIVGYVIASTVPNFGSLVSLVGALLATLMSFQPMGAMWLHDNWNRRERGIQWRIGVSWSVFVIVIGTYIMIAGSYTAIVSIIDSYTSVSGTNPWSCADKSNSVDLD</sequence>
<dbReference type="Pfam" id="PF01490">
    <property type="entry name" value="Aa_trans"/>
    <property type="match status" value="1"/>
</dbReference>
<keyword evidence="9" id="KW-1185">Reference proteome</keyword>
<keyword evidence="3 6" id="KW-0812">Transmembrane</keyword>
<keyword evidence="4 6" id="KW-1133">Transmembrane helix</keyword>
<feature type="transmembrane region" description="Helical" evidence="6">
    <location>
        <begin position="66"/>
        <end position="84"/>
    </location>
</feature>
<comment type="similarity">
    <text evidence="2">Belongs to the amino acid/polyamine transporter 2 family.</text>
</comment>
<organism evidence="8 9">
    <name type="scientific">Aaosphaeria arxii CBS 175.79</name>
    <dbReference type="NCBI Taxonomy" id="1450172"/>
    <lineage>
        <taxon>Eukaryota</taxon>
        <taxon>Fungi</taxon>
        <taxon>Dikarya</taxon>
        <taxon>Ascomycota</taxon>
        <taxon>Pezizomycotina</taxon>
        <taxon>Dothideomycetes</taxon>
        <taxon>Pleosporomycetidae</taxon>
        <taxon>Pleosporales</taxon>
        <taxon>Pleosporales incertae sedis</taxon>
        <taxon>Aaosphaeria</taxon>
    </lineage>
</organism>
<dbReference type="GeneID" id="54290572"/>
<gene>
    <name evidence="8" type="ORF">BU24DRAFT_481478</name>
</gene>
<evidence type="ECO:0000256" key="3">
    <source>
        <dbReference type="ARBA" id="ARBA00022692"/>
    </source>
</evidence>
<feature type="transmembrane region" description="Helical" evidence="6">
    <location>
        <begin position="116"/>
        <end position="136"/>
    </location>
</feature>
<dbReference type="GO" id="GO:0015179">
    <property type="term" value="F:L-amino acid transmembrane transporter activity"/>
    <property type="evidence" value="ECO:0007669"/>
    <property type="project" value="TreeGrafter"/>
</dbReference>
<dbReference type="PANTHER" id="PTHR22950">
    <property type="entry name" value="AMINO ACID TRANSPORTER"/>
    <property type="match status" value="1"/>
</dbReference>
<name>A0A6A5XP22_9PLEO</name>
<comment type="subcellular location">
    <subcellularLocation>
        <location evidence="1">Membrane</location>
        <topology evidence="1">Multi-pass membrane protein</topology>
    </subcellularLocation>
</comment>
<reference evidence="8" key="1">
    <citation type="journal article" date="2020" name="Stud. Mycol.">
        <title>101 Dothideomycetes genomes: a test case for predicting lifestyles and emergence of pathogens.</title>
        <authorList>
            <person name="Haridas S."/>
            <person name="Albert R."/>
            <person name="Binder M."/>
            <person name="Bloem J."/>
            <person name="Labutti K."/>
            <person name="Salamov A."/>
            <person name="Andreopoulos B."/>
            <person name="Baker S."/>
            <person name="Barry K."/>
            <person name="Bills G."/>
            <person name="Bluhm B."/>
            <person name="Cannon C."/>
            <person name="Castanera R."/>
            <person name="Culley D."/>
            <person name="Daum C."/>
            <person name="Ezra D."/>
            <person name="Gonzalez J."/>
            <person name="Henrissat B."/>
            <person name="Kuo A."/>
            <person name="Liang C."/>
            <person name="Lipzen A."/>
            <person name="Lutzoni F."/>
            <person name="Magnuson J."/>
            <person name="Mondo S."/>
            <person name="Nolan M."/>
            <person name="Ohm R."/>
            <person name="Pangilinan J."/>
            <person name="Park H.-J."/>
            <person name="Ramirez L."/>
            <person name="Alfaro M."/>
            <person name="Sun H."/>
            <person name="Tritt A."/>
            <person name="Yoshinaga Y."/>
            <person name="Zwiers L.-H."/>
            <person name="Turgeon B."/>
            <person name="Goodwin S."/>
            <person name="Spatafora J."/>
            <person name="Crous P."/>
            <person name="Grigoriev I."/>
        </authorList>
    </citation>
    <scope>NUCLEOTIDE SEQUENCE</scope>
    <source>
        <strain evidence="8">CBS 175.79</strain>
    </source>
</reference>
<evidence type="ECO:0000256" key="6">
    <source>
        <dbReference type="SAM" id="Phobius"/>
    </source>
</evidence>
<dbReference type="OrthoDB" id="40134at2759"/>
<dbReference type="EMBL" id="ML978070">
    <property type="protein sequence ID" value="KAF2014104.1"/>
    <property type="molecule type" value="Genomic_DNA"/>
</dbReference>
<feature type="transmembrane region" description="Helical" evidence="6">
    <location>
        <begin position="258"/>
        <end position="280"/>
    </location>
</feature>
<feature type="domain" description="Amino acid transporter transmembrane" evidence="7">
    <location>
        <begin position="37"/>
        <end position="431"/>
    </location>
</feature>
<evidence type="ECO:0000256" key="4">
    <source>
        <dbReference type="ARBA" id="ARBA00022989"/>
    </source>
</evidence>
<protein>
    <submittedName>
        <fullName evidence="8">Putative amino acid transporter</fullName>
    </submittedName>
</protein>
<feature type="transmembrane region" description="Helical" evidence="6">
    <location>
        <begin position="413"/>
        <end position="435"/>
    </location>
</feature>
<evidence type="ECO:0000259" key="7">
    <source>
        <dbReference type="Pfam" id="PF01490"/>
    </source>
</evidence>
<evidence type="ECO:0000256" key="1">
    <source>
        <dbReference type="ARBA" id="ARBA00004141"/>
    </source>
</evidence>
<feature type="transmembrane region" description="Helical" evidence="6">
    <location>
        <begin position="225"/>
        <end position="246"/>
    </location>
</feature>
<feature type="transmembrane region" description="Helical" evidence="6">
    <location>
        <begin position="300"/>
        <end position="319"/>
    </location>
</feature>